<keyword evidence="5" id="KW-0238">DNA-binding</keyword>
<keyword evidence="3" id="KW-0805">Transcription regulation</keyword>
<gene>
    <name evidence="11" type="ORF">N328_10245</name>
</gene>
<dbReference type="EMBL" id="KK631595">
    <property type="protein sequence ID" value="KFV55998.1"/>
    <property type="molecule type" value="Genomic_DNA"/>
</dbReference>
<evidence type="ECO:0000256" key="7">
    <source>
        <dbReference type="ARBA" id="ARBA00023163"/>
    </source>
</evidence>
<keyword evidence="12" id="KW-1185">Reference proteome</keyword>
<feature type="non-terminal residue" evidence="11">
    <location>
        <position position="1"/>
    </location>
</feature>
<dbReference type="SMART" id="SM00415">
    <property type="entry name" value="HSF"/>
    <property type="match status" value="1"/>
</dbReference>
<evidence type="ECO:0000256" key="1">
    <source>
        <dbReference type="ARBA" id="ARBA00004123"/>
    </source>
</evidence>
<evidence type="ECO:0000313" key="12">
    <source>
        <dbReference type="Proteomes" id="UP000054313"/>
    </source>
</evidence>
<reference evidence="11 12" key="1">
    <citation type="submission" date="2014-04" db="EMBL/GenBank/DDBJ databases">
        <title>Genome evolution of avian class.</title>
        <authorList>
            <person name="Zhang G."/>
            <person name="Li C."/>
        </authorList>
    </citation>
    <scope>NUCLEOTIDE SEQUENCE [LARGE SCALE GENOMIC DNA]</scope>
    <source>
        <strain evidence="11">BGI_N328</strain>
    </source>
</reference>
<evidence type="ECO:0000313" key="11">
    <source>
        <dbReference type="EMBL" id="KFV55998.1"/>
    </source>
</evidence>
<dbReference type="GO" id="GO:0003700">
    <property type="term" value="F:DNA-binding transcription factor activity"/>
    <property type="evidence" value="ECO:0007669"/>
    <property type="project" value="InterPro"/>
</dbReference>
<keyword evidence="8" id="KW-0539">Nucleus</keyword>
<evidence type="ECO:0000259" key="10">
    <source>
        <dbReference type="PROSITE" id="PS00434"/>
    </source>
</evidence>
<dbReference type="GO" id="GO:0000785">
    <property type="term" value="C:chromatin"/>
    <property type="evidence" value="ECO:0007669"/>
    <property type="project" value="UniProtKB-ARBA"/>
</dbReference>
<accession>A0A093HN27</accession>
<dbReference type="PRINTS" id="PR00056">
    <property type="entry name" value="HSFDOMAIN"/>
</dbReference>
<dbReference type="AlphaFoldDB" id="A0A093HN27"/>
<proteinExistence type="inferred from homology"/>
<dbReference type="Gene3D" id="1.10.10.10">
    <property type="entry name" value="Winged helix-like DNA-binding domain superfamily/Winged helix DNA-binding domain"/>
    <property type="match status" value="1"/>
</dbReference>
<dbReference type="GO" id="GO:0005634">
    <property type="term" value="C:nucleus"/>
    <property type="evidence" value="ECO:0007669"/>
    <property type="project" value="UniProtKB-SubCell"/>
</dbReference>
<dbReference type="PANTHER" id="PTHR10015:SF185">
    <property type="entry name" value="HEAT SHOCK FACTOR PROTEIN 2"/>
    <property type="match status" value="1"/>
</dbReference>
<evidence type="ECO:0000256" key="6">
    <source>
        <dbReference type="ARBA" id="ARBA00023159"/>
    </source>
</evidence>
<dbReference type="InterPro" id="IPR036390">
    <property type="entry name" value="WH_DNA-bd_sf"/>
</dbReference>
<name>A0A093HN27_GAVST</name>
<dbReference type="Pfam" id="PF00447">
    <property type="entry name" value="HSF_DNA-bind"/>
    <property type="match status" value="1"/>
</dbReference>
<dbReference type="PANTHER" id="PTHR10015">
    <property type="entry name" value="HEAT SHOCK TRANSCRIPTION FACTOR"/>
    <property type="match status" value="1"/>
</dbReference>
<evidence type="ECO:0000256" key="2">
    <source>
        <dbReference type="ARBA" id="ARBA00006403"/>
    </source>
</evidence>
<evidence type="ECO:0000256" key="3">
    <source>
        <dbReference type="ARBA" id="ARBA00023015"/>
    </source>
</evidence>
<evidence type="ECO:0000256" key="8">
    <source>
        <dbReference type="ARBA" id="ARBA00023242"/>
    </source>
</evidence>
<keyword evidence="7" id="KW-0804">Transcription</keyword>
<comment type="similarity">
    <text evidence="2 9">Belongs to the HSF family.</text>
</comment>
<evidence type="ECO:0000256" key="4">
    <source>
        <dbReference type="ARBA" id="ARBA00023016"/>
    </source>
</evidence>
<dbReference type="InterPro" id="IPR036388">
    <property type="entry name" value="WH-like_DNA-bd_sf"/>
</dbReference>
<keyword evidence="4 11" id="KW-0346">Stress response</keyword>
<evidence type="ECO:0000256" key="9">
    <source>
        <dbReference type="RuleBase" id="RU004020"/>
    </source>
</evidence>
<comment type="subcellular location">
    <subcellularLocation>
        <location evidence="1">Nucleus</location>
    </subcellularLocation>
</comment>
<dbReference type="InterPro" id="IPR000232">
    <property type="entry name" value="HSF_DNA-bd"/>
</dbReference>
<dbReference type="SUPFAM" id="SSF46785">
    <property type="entry name" value="Winged helix' DNA-binding domain"/>
    <property type="match status" value="1"/>
</dbReference>
<dbReference type="FunFam" id="1.10.10.10:FF:000027">
    <property type="entry name" value="Heat shock transcription factor 1"/>
    <property type="match status" value="1"/>
</dbReference>
<dbReference type="GO" id="GO:0042803">
    <property type="term" value="F:protein homodimerization activity"/>
    <property type="evidence" value="ECO:0007669"/>
    <property type="project" value="UniProtKB-ARBA"/>
</dbReference>
<dbReference type="GO" id="GO:0005737">
    <property type="term" value="C:cytoplasm"/>
    <property type="evidence" value="ECO:0007669"/>
    <property type="project" value="UniProtKB-ARBA"/>
</dbReference>
<dbReference type="Proteomes" id="UP000054313">
    <property type="component" value="Unassembled WGS sequence"/>
</dbReference>
<feature type="domain" description="HSF-type DNA-binding" evidence="10">
    <location>
        <begin position="18"/>
        <end position="42"/>
    </location>
</feature>
<keyword evidence="6" id="KW-0010">Activator</keyword>
<dbReference type="GO" id="GO:0001046">
    <property type="term" value="F:core promoter sequence-specific DNA binding"/>
    <property type="evidence" value="ECO:0007669"/>
    <property type="project" value="UniProtKB-ARBA"/>
</dbReference>
<organism evidence="11 12">
    <name type="scientific">Gavia stellata</name>
    <name type="common">Red-throated diver</name>
    <name type="synonym">Colymbus stellatus</name>
    <dbReference type="NCBI Taxonomy" id="37040"/>
    <lineage>
        <taxon>Eukaryota</taxon>
        <taxon>Metazoa</taxon>
        <taxon>Chordata</taxon>
        <taxon>Craniata</taxon>
        <taxon>Vertebrata</taxon>
        <taxon>Euteleostomi</taxon>
        <taxon>Archelosauria</taxon>
        <taxon>Archosauria</taxon>
        <taxon>Dinosauria</taxon>
        <taxon>Saurischia</taxon>
        <taxon>Theropoda</taxon>
        <taxon>Coelurosauria</taxon>
        <taxon>Aves</taxon>
        <taxon>Neognathae</taxon>
        <taxon>Neoaves</taxon>
        <taxon>Aequornithes</taxon>
        <taxon>Gaviiformes</taxon>
        <taxon>Gaviidae</taxon>
        <taxon>Gavia</taxon>
    </lineage>
</organism>
<dbReference type="PROSITE" id="PS00434">
    <property type="entry name" value="HSF_DOMAIN"/>
    <property type="match status" value="1"/>
</dbReference>
<protein>
    <submittedName>
        <fullName evidence="11">Heat shock factor protein 2</fullName>
    </submittedName>
</protein>
<feature type="non-terminal residue" evidence="11">
    <location>
        <position position="125"/>
    </location>
</feature>
<sequence length="125" mass="14603">NGQSFLVLDEQRFAKEILPKYFKHNNMASFVRQLNMYGFRKVVHVDSGIVKLERDGPVEFQHPYFKQGREDLLEHIKRKVSENSVSSSRPEENKIRQEDLSKIISSAQKVQIKQETIESRLSALK</sequence>
<evidence type="ECO:0000256" key="5">
    <source>
        <dbReference type="ARBA" id="ARBA00023125"/>
    </source>
</evidence>